<keyword evidence="2" id="KW-1185">Reference proteome</keyword>
<accession>A0ACC0D0V4</accession>
<reference evidence="1 2" key="1">
    <citation type="journal article" date="2022" name="New Phytol.">
        <title>Ecological generalism drives hyperdiversity of secondary metabolite gene clusters in xylarialean endophytes.</title>
        <authorList>
            <person name="Franco M.E.E."/>
            <person name="Wisecaver J.H."/>
            <person name="Arnold A.E."/>
            <person name="Ju Y.M."/>
            <person name="Slot J.C."/>
            <person name="Ahrendt S."/>
            <person name="Moore L.P."/>
            <person name="Eastman K.E."/>
            <person name="Scott K."/>
            <person name="Konkel Z."/>
            <person name="Mondo S.J."/>
            <person name="Kuo A."/>
            <person name="Hayes R.D."/>
            <person name="Haridas S."/>
            <person name="Andreopoulos B."/>
            <person name="Riley R."/>
            <person name="LaButti K."/>
            <person name="Pangilinan J."/>
            <person name="Lipzen A."/>
            <person name="Amirebrahimi M."/>
            <person name="Yan J."/>
            <person name="Adam C."/>
            <person name="Keymanesh K."/>
            <person name="Ng V."/>
            <person name="Louie K."/>
            <person name="Northen T."/>
            <person name="Drula E."/>
            <person name="Henrissat B."/>
            <person name="Hsieh H.M."/>
            <person name="Youens-Clark K."/>
            <person name="Lutzoni F."/>
            <person name="Miadlikowska J."/>
            <person name="Eastwood D.C."/>
            <person name="Hamelin R.C."/>
            <person name="Grigoriev I.V."/>
            <person name="U'Ren J.M."/>
        </authorList>
    </citation>
    <scope>NUCLEOTIDE SEQUENCE [LARGE SCALE GENOMIC DNA]</scope>
    <source>
        <strain evidence="1 2">ER1909</strain>
    </source>
</reference>
<organism evidence="1 2">
    <name type="scientific">Hypoxylon rubiginosum</name>
    <dbReference type="NCBI Taxonomy" id="110542"/>
    <lineage>
        <taxon>Eukaryota</taxon>
        <taxon>Fungi</taxon>
        <taxon>Dikarya</taxon>
        <taxon>Ascomycota</taxon>
        <taxon>Pezizomycotina</taxon>
        <taxon>Sordariomycetes</taxon>
        <taxon>Xylariomycetidae</taxon>
        <taxon>Xylariales</taxon>
        <taxon>Hypoxylaceae</taxon>
        <taxon>Hypoxylon</taxon>
    </lineage>
</organism>
<protein>
    <submittedName>
        <fullName evidence="1">Uncharacterized protein</fullName>
    </submittedName>
</protein>
<dbReference type="Proteomes" id="UP001497680">
    <property type="component" value="Unassembled WGS sequence"/>
</dbReference>
<comment type="caution">
    <text evidence="1">The sequence shown here is derived from an EMBL/GenBank/DDBJ whole genome shotgun (WGS) entry which is preliminary data.</text>
</comment>
<evidence type="ECO:0000313" key="1">
    <source>
        <dbReference type="EMBL" id="KAI6086172.1"/>
    </source>
</evidence>
<evidence type="ECO:0000313" key="2">
    <source>
        <dbReference type="Proteomes" id="UP001497680"/>
    </source>
</evidence>
<gene>
    <name evidence="1" type="ORF">F4821DRAFT_270188</name>
</gene>
<proteinExistence type="predicted"/>
<sequence>MFRVVLFGSRNDAPRSAAGFDPAKDIPSLAGKVIMITGAAGFLGRQTAIELARYSQPARIYVADLPRDEEAKKAVASEILRGAYGDHEEAAEPRTEIRFVDLDLASLESVRDCAANFVAQEEQLDILFLNAGIIRVSPATTKEGYEAHFGINYLGHALLARLLTPLLRRTAERPGADVRVVVVSSEGHLMAPKNGIDFDSVKSDCAGMHYAKRYGQSKVALIGLARELSRQYPQFKVAAVHPGRILTGMAESLRKESLLTRLILPIAPLFCVSPTVGVRNHLWAATSSDVVSGMYYEPVGVPGKLSASAQDDNLLKRLHEWTDDALSAIRPLE</sequence>
<name>A0ACC0D0V4_9PEZI</name>
<dbReference type="EMBL" id="MU394318">
    <property type="protein sequence ID" value="KAI6086172.1"/>
    <property type="molecule type" value="Genomic_DNA"/>
</dbReference>